<evidence type="ECO:0000256" key="8">
    <source>
        <dbReference type="PROSITE-ProRule" id="PRU00043"/>
    </source>
</evidence>
<feature type="non-terminal residue" evidence="12">
    <location>
        <position position="369"/>
    </location>
</feature>
<dbReference type="GO" id="GO:0007043">
    <property type="term" value="P:cell-cell junction assembly"/>
    <property type="evidence" value="ECO:0007669"/>
    <property type="project" value="TreeGrafter"/>
</dbReference>
<keyword evidence="2 10" id="KW-0812">Transmembrane</keyword>
<evidence type="ECO:0000256" key="7">
    <source>
        <dbReference type="ARBA" id="ARBA00023136"/>
    </source>
</evidence>
<dbReference type="GO" id="GO:0016339">
    <property type="term" value="P:calcium-dependent cell-cell adhesion via plasma membrane cell adhesion molecules"/>
    <property type="evidence" value="ECO:0007669"/>
    <property type="project" value="TreeGrafter"/>
</dbReference>
<evidence type="ECO:0000256" key="10">
    <source>
        <dbReference type="SAM" id="Phobius"/>
    </source>
</evidence>
<dbReference type="AlphaFoldDB" id="A0AAE0T355"/>
<feature type="domain" description="Cadherin" evidence="11">
    <location>
        <begin position="11"/>
        <end position="51"/>
    </location>
</feature>
<dbReference type="InterPro" id="IPR015919">
    <property type="entry name" value="Cadherin-like_sf"/>
</dbReference>
<keyword evidence="13" id="KW-1185">Reference proteome</keyword>
<dbReference type="GO" id="GO:0016342">
    <property type="term" value="C:catenin complex"/>
    <property type="evidence" value="ECO:0007669"/>
    <property type="project" value="TreeGrafter"/>
</dbReference>
<reference evidence="12" key="3">
    <citation type="submission" date="2023-05" db="EMBL/GenBank/DDBJ databases">
        <authorList>
            <person name="Smith C.H."/>
        </authorList>
    </citation>
    <scope>NUCLEOTIDE SEQUENCE</scope>
    <source>
        <strain evidence="12">CHS0354</strain>
        <tissue evidence="12">Mantle</tissue>
    </source>
</reference>
<accession>A0AAE0T355</accession>
<evidence type="ECO:0000256" key="1">
    <source>
        <dbReference type="ARBA" id="ARBA00004167"/>
    </source>
</evidence>
<evidence type="ECO:0000256" key="4">
    <source>
        <dbReference type="ARBA" id="ARBA00022737"/>
    </source>
</evidence>
<sequence length="369" mass="39951">GVLSLASGQAFDYETLSLYQVTFSVRDQYLSANQSKILNISITDVNEAPYFIRTIPDITFGEGKAGTIVGTPFIQCKDPDPADVLTFSISGLYQAYFNMNGTTGKLTLAQDWDLESGKATSTYLTVYCVDPTGLQAATNLNLNITSVNEFSPVPSLSTAGINITDQTQITEILLNITATDKDFGDDSCFHFYIIGFGFGSKYFTINGTGNLGQLSLLQHIKLKYAFNATFTVAVSDNETSPLVSSVTVTIYYTPTPPEPQKPPSFCTLCTKEGIAVVSILAIEGFTIFVIVVYVILKYSKPIYATTPTPFSSSHQPRIFEQKKKELDTISHKSVISNISESSEVSTDSEVSNTSSGSDGSSLSSYSLSL</sequence>
<feature type="transmembrane region" description="Helical" evidence="10">
    <location>
        <begin position="273"/>
        <end position="296"/>
    </location>
</feature>
<evidence type="ECO:0000256" key="6">
    <source>
        <dbReference type="ARBA" id="ARBA00022989"/>
    </source>
</evidence>
<dbReference type="GO" id="GO:0045296">
    <property type="term" value="F:cadherin binding"/>
    <property type="evidence" value="ECO:0007669"/>
    <property type="project" value="TreeGrafter"/>
</dbReference>
<dbReference type="GO" id="GO:0005509">
    <property type="term" value="F:calcium ion binding"/>
    <property type="evidence" value="ECO:0007669"/>
    <property type="project" value="UniProtKB-UniRule"/>
</dbReference>
<dbReference type="EMBL" id="JAEAOA010001148">
    <property type="protein sequence ID" value="KAK3602904.1"/>
    <property type="molecule type" value="Genomic_DNA"/>
</dbReference>
<keyword evidence="6 10" id="KW-1133">Transmembrane helix</keyword>
<dbReference type="GO" id="GO:0008013">
    <property type="term" value="F:beta-catenin binding"/>
    <property type="evidence" value="ECO:0007669"/>
    <property type="project" value="TreeGrafter"/>
</dbReference>
<dbReference type="CDD" id="cd11304">
    <property type="entry name" value="Cadherin_repeat"/>
    <property type="match status" value="1"/>
</dbReference>
<organism evidence="12 13">
    <name type="scientific">Potamilus streckersoni</name>
    <dbReference type="NCBI Taxonomy" id="2493646"/>
    <lineage>
        <taxon>Eukaryota</taxon>
        <taxon>Metazoa</taxon>
        <taxon>Spiralia</taxon>
        <taxon>Lophotrochozoa</taxon>
        <taxon>Mollusca</taxon>
        <taxon>Bivalvia</taxon>
        <taxon>Autobranchia</taxon>
        <taxon>Heteroconchia</taxon>
        <taxon>Palaeoheterodonta</taxon>
        <taxon>Unionida</taxon>
        <taxon>Unionoidea</taxon>
        <taxon>Unionidae</taxon>
        <taxon>Ambleminae</taxon>
        <taxon>Lampsilini</taxon>
        <taxon>Potamilus</taxon>
    </lineage>
</organism>
<comment type="caution">
    <text evidence="12">The sequence shown here is derived from an EMBL/GenBank/DDBJ whole genome shotgun (WGS) entry which is preliminary data.</text>
</comment>
<dbReference type="InterPro" id="IPR039808">
    <property type="entry name" value="Cadherin"/>
</dbReference>
<keyword evidence="4" id="KW-0677">Repeat</keyword>
<feature type="region of interest" description="Disordered" evidence="9">
    <location>
        <begin position="337"/>
        <end position="369"/>
    </location>
</feature>
<protein>
    <recommendedName>
        <fullName evidence="11">Cadherin domain-containing protein</fullName>
    </recommendedName>
</protein>
<evidence type="ECO:0000256" key="3">
    <source>
        <dbReference type="ARBA" id="ARBA00022729"/>
    </source>
</evidence>
<reference evidence="12" key="2">
    <citation type="journal article" date="2021" name="Genome Biol. Evol.">
        <title>Developing a high-quality reference genome for a parasitic bivalve with doubly uniparental inheritance (Bivalvia: Unionida).</title>
        <authorList>
            <person name="Smith C.H."/>
        </authorList>
    </citation>
    <scope>NUCLEOTIDE SEQUENCE</scope>
    <source>
        <strain evidence="12">CHS0354</strain>
        <tissue evidence="12">Mantle</tissue>
    </source>
</reference>
<dbReference type="Proteomes" id="UP001195483">
    <property type="component" value="Unassembled WGS sequence"/>
</dbReference>
<dbReference type="GO" id="GO:0007156">
    <property type="term" value="P:homophilic cell adhesion via plasma membrane adhesion molecules"/>
    <property type="evidence" value="ECO:0007669"/>
    <property type="project" value="InterPro"/>
</dbReference>
<keyword evidence="3" id="KW-0732">Signal</keyword>
<dbReference type="GO" id="GO:0000902">
    <property type="term" value="P:cell morphogenesis"/>
    <property type="evidence" value="ECO:0007669"/>
    <property type="project" value="TreeGrafter"/>
</dbReference>
<dbReference type="Gene3D" id="2.60.40.60">
    <property type="entry name" value="Cadherins"/>
    <property type="match status" value="2"/>
</dbReference>
<dbReference type="PANTHER" id="PTHR24027:SF422">
    <property type="entry name" value="CADHERIN DOMAIN-CONTAINING PROTEIN"/>
    <property type="match status" value="1"/>
</dbReference>
<feature type="domain" description="Cadherin" evidence="11">
    <location>
        <begin position="155"/>
        <end position="265"/>
    </location>
</feature>
<comment type="subcellular location">
    <subcellularLocation>
        <location evidence="1">Membrane</location>
        <topology evidence="1">Single-pass membrane protein</topology>
    </subcellularLocation>
</comment>
<evidence type="ECO:0000256" key="2">
    <source>
        <dbReference type="ARBA" id="ARBA00022692"/>
    </source>
</evidence>
<dbReference type="SUPFAM" id="SSF49313">
    <property type="entry name" value="Cadherin-like"/>
    <property type="match status" value="2"/>
</dbReference>
<dbReference type="PROSITE" id="PS50268">
    <property type="entry name" value="CADHERIN_2"/>
    <property type="match status" value="3"/>
</dbReference>
<keyword evidence="5 8" id="KW-0106">Calcium</keyword>
<dbReference type="GO" id="GO:0034332">
    <property type="term" value="P:adherens junction organization"/>
    <property type="evidence" value="ECO:0007669"/>
    <property type="project" value="TreeGrafter"/>
</dbReference>
<evidence type="ECO:0000259" key="11">
    <source>
        <dbReference type="PROSITE" id="PS50268"/>
    </source>
</evidence>
<proteinExistence type="predicted"/>
<dbReference type="PANTHER" id="PTHR24027">
    <property type="entry name" value="CADHERIN-23"/>
    <property type="match status" value="1"/>
</dbReference>
<evidence type="ECO:0000313" key="13">
    <source>
        <dbReference type="Proteomes" id="UP001195483"/>
    </source>
</evidence>
<dbReference type="GO" id="GO:0016477">
    <property type="term" value="P:cell migration"/>
    <property type="evidence" value="ECO:0007669"/>
    <property type="project" value="TreeGrafter"/>
</dbReference>
<evidence type="ECO:0000256" key="5">
    <source>
        <dbReference type="ARBA" id="ARBA00022837"/>
    </source>
</evidence>
<gene>
    <name evidence="12" type="ORF">CHS0354_018770</name>
</gene>
<keyword evidence="7 10" id="KW-0472">Membrane</keyword>
<feature type="domain" description="Cadherin" evidence="11">
    <location>
        <begin position="66"/>
        <end position="156"/>
    </location>
</feature>
<dbReference type="InterPro" id="IPR002126">
    <property type="entry name" value="Cadherin-like_dom"/>
</dbReference>
<evidence type="ECO:0000256" key="9">
    <source>
        <dbReference type="SAM" id="MobiDB-lite"/>
    </source>
</evidence>
<dbReference type="GO" id="GO:0005912">
    <property type="term" value="C:adherens junction"/>
    <property type="evidence" value="ECO:0007669"/>
    <property type="project" value="TreeGrafter"/>
</dbReference>
<reference evidence="12" key="1">
    <citation type="journal article" date="2021" name="Genome Biol. Evol.">
        <title>A High-Quality Reference Genome for a Parasitic Bivalve with Doubly Uniparental Inheritance (Bivalvia: Unionida).</title>
        <authorList>
            <person name="Smith C.H."/>
        </authorList>
    </citation>
    <scope>NUCLEOTIDE SEQUENCE</scope>
    <source>
        <strain evidence="12">CHS0354</strain>
    </source>
</reference>
<name>A0AAE0T355_9BIVA</name>
<evidence type="ECO:0000313" key="12">
    <source>
        <dbReference type="EMBL" id="KAK3602904.1"/>
    </source>
</evidence>
<dbReference type="GO" id="GO:0044331">
    <property type="term" value="P:cell-cell adhesion mediated by cadherin"/>
    <property type="evidence" value="ECO:0007669"/>
    <property type="project" value="TreeGrafter"/>
</dbReference>